<evidence type="ECO:0000256" key="3">
    <source>
        <dbReference type="ARBA" id="ARBA00004922"/>
    </source>
</evidence>
<comment type="catalytic activity">
    <reaction evidence="12">
        <text>n isopentenyl diphosphate + (2E,6E)-farnesyl diphosphate = a di-trans,poly-cis-polyprenyl diphosphate + n diphosphate</text>
        <dbReference type="Rhea" id="RHEA:53008"/>
        <dbReference type="Rhea" id="RHEA-COMP:19494"/>
        <dbReference type="ChEBI" id="CHEBI:33019"/>
        <dbReference type="ChEBI" id="CHEBI:128769"/>
        <dbReference type="ChEBI" id="CHEBI:136960"/>
        <dbReference type="ChEBI" id="CHEBI:175763"/>
        <dbReference type="EC" id="2.5.1.87"/>
    </reaction>
</comment>
<dbReference type="GO" id="GO:0045547">
    <property type="term" value="F:ditrans,polycis-polyprenyl diphosphate synthase [(2E,6E)-farnesyl diphosphate specific] activity"/>
    <property type="evidence" value="ECO:0007669"/>
    <property type="project" value="UniProtKB-EC"/>
</dbReference>
<dbReference type="SUPFAM" id="SSF64005">
    <property type="entry name" value="Undecaprenyl diphosphate synthase"/>
    <property type="match status" value="1"/>
</dbReference>
<dbReference type="Gene3D" id="3.40.1180.10">
    <property type="entry name" value="Decaprenyl diphosphate synthase-like"/>
    <property type="match status" value="1"/>
</dbReference>
<dbReference type="InterPro" id="IPR036424">
    <property type="entry name" value="UPP_synth-like_sf"/>
</dbReference>
<comment type="similarity">
    <text evidence="4">Belongs to the UPP synthase family.</text>
</comment>
<keyword evidence="9" id="KW-0460">Magnesium</keyword>
<protein>
    <recommendedName>
        <fullName evidence="5">ditrans,polycis-polyprenyl diphosphate synthase [(2E,6E)-farnesyldiphosphate specific]</fullName>
        <ecNumber evidence="5">2.5.1.87</ecNumber>
    </recommendedName>
</protein>
<evidence type="ECO:0000256" key="8">
    <source>
        <dbReference type="ARBA" id="ARBA00022824"/>
    </source>
</evidence>
<comment type="pathway">
    <text evidence="3">Protein modification; protein glycosylation.</text>
</comment>
<comment type="caution">
    <text evidence="13">The sequence shown here is derived from an EMBL/GenBank/DDBJ whole genome shotgun (WGS) entry which is preliminary data.</text>
</comment>
<dbReference type="EMBL" id="JH668328">
    <property type="protein sequence ID" value="KAG6446014.1"/>
    <property type="molecule type" value="Genomic_DNA"/>
</dbReference>
<gene>
    <name evidence="13" type="ORF">O3G_MSEX004214</name>
</gene>
<evidence type="ECO:0000256" key="12">
    <source>
        <dbReference type="ARBA" id="ARBA00047353"/>
    </source>
</evidence>
<evidence type="ECO:0000313" key="14">
    <source>
        <dbReference type="Proteomes" id="UP000791440"/>
    </source>
</evidence>
<evidence type="ECO:0000256" key="6">
    <source>
        <dbReference type="ARBA" id="ARBA00022679"/>
    </source>
</evidence>
<proteinExistence type="inferred from homology"/>
<dbReference type="Proteomes" id="UP000791440">
    <property type="component" value="Unassembled WGS sequence"/>
</dbReference>
<evidence type="ECO:0000256" key="7">
    <source>
        <dbReference type="ARBA" id="ARBA00022692"/>
    </source>
</evidence>
<dbReference type="PANTHER" id="PTHR21528">
    <property type="entry name" value="DEHYDRODOLICHYL DIPHOSPHATE SYNTHASE COMPLEX SUBUNIT NUS1"/>
    <property type="match status" value="1"/>
</dbReference>
<keyword evidence="6" id="KW-0808">Transferase</keyword>
<dbReference type="InterPro" id="IPR038887">
    <property type="entry name" value="Nus1/NgBR"/>
</dbReference>
<dbReference type="GO" id="GO:1904423">
    <property type="term" value="C:dehydrodolichyl diphosphate synthase complex"/>
    <property type="evidence" value="ECO:0007669"/>
    <property type="project" value="InterPro"/>
</dbReference>
<evidence type="ECO:0000256" key="10">
    <source>
        <dbReference type="ARBA" id="ARBA00022989"/>
    </source>
</evidence>
<name>A0A922CHE3_MANSE</name>
<keyword evidence="11" id="KW-0472">Membrane</keyword>
<evidence type="ECO:0000313" key="13">
    <source>
        <dbReference type="EMBL" id="KAG6446014.1"/>
    </source>
</evidence>
<evidence type="ECO:0000256" key="11">
    <source>
        <dbReference type="ARBA" id="ARBA00023136"/>
    </source>
</evidence>
<sequence>MLSRLLRQFLFTLVHLIVNVLVTVQNVYLKYFHKKFNNTTVEVTKCDIKLILEHVPPLTKRPKHLLFLSDNEHHSLKDLAKVVIWCLVAGVPYVSFHDVTGELKKNEEKLFQAVERNKRGIPGCIKWADKPDLNGYTNGIQAHTVIVNIFSSFDGRPTIAQCIRQLAEEKIKYSRKSNEFTAQEFDEVLKLIYPSIPDPEVILYTGPLCTTRGALPWQIRLSEFIQLSKDHSVNIDSFVGAMYKYNKCDQRFGK</sequence>
<evidence type="ECO:0000256" key="4">
    <source>
        <dbReference type="ARBA" id="ARBA00005432"/>
    </source>
</evidence>
<keyword evidence="8" id="KW-0256">Endoplasmic reticulum</keyword>
<keyword evidence="10" id="KW-1133">Transmembrane helix</keyword>
<accession>A0A922CHE3</accession>
<evidence type="ECO:0000256" key="5">
    <source>
        <dbReference type="ARBA" id="ARBA00012596"/>
    </source>
</evidence>
<reference evidence="13" key="1">
    <citation type="journal article" date="2016" name="Insect Biochem. Mol. Biol.">
        <title>Multifaceted biological insights from a draft genome sequence of the tobacco hornworm moth, Manduca sexta.</title>
        <authorList>
            <person name="Kanost M.R."/>
            <person name="Arrese E.L."/>
            <person name="Cao X."/>
            <person name="Chen Y.R."/>
            <person name="Chellapilla S."/>
            <person name="Goldsmith M.R."/>
            <person name="Grosse-Wilde E."/>
            <person name="Heckel D.G."/>
            <person name="Herndon N."/>
            <person name="Jiang H."/>
            <person name="Papanicolaou A."/>
            <person name="Qu J."/>
            <person name="Soulages J.L."/>
            <person name="Vogel H."/>
            <person name="Walters J."/>
            <person name="Waterhouse R.M."/>
            <person name="Ahn S.J."/>
            <person name="Almeida F.C."/>
            <person name="An C."/>
            <person name="Aqrawi P."/>
            <person name="Bretschneider A."/>
            <person name="Bryant W.B."/>
            <person name="Bucks S."/>
            <person name="Chao H."/>
            <person name="Chevignon G."/>
            <person name="Christen J.M."/>
            <person name="Clarke D.F."/>
            <person name="Dittmer N.T."/>
            <person name="Ferguson L.C.F."/>
            <person name="Garavelou S."/>
            <person name="Gordon K.H.J."/>
            <person name="Gunaratna R.T."/>
            <person name="Han Y."/>
            <person name="Hauser F."/>
            <person name="He Y."/>
            <person name="Heidel-Fischer H."/>
            <person name="Hirsh A."/>
            <person name="Hu Y."/>
            <person name="Jiang H."/>
            <person name="Kalra D."/>
            <person name="Klinner C."/>
            <person name="Konig C."/>
            <person name="Kovar C."/>
            <person name="Kroll A.R."/>
            <person name="Kuwar S.S."/>
            <person name="Lee S.L."/>
            <person name="Lehman R."/>
            <person name="Li K."/>
            <person name="Li Z."/>
            <person name="Liang H."/>
            <person name="Lovelace S."/>
            <person name="Lu Z."/>
            <person name="Mansfield J.H."/>
            <person name="McCulloch K.J."/>
            <person name="Mathew T."/>
            <person name="Morton B."/>
            <person name="Muzny D.M."/>
            <person name="Neunemann D."/>
            <person name="Ongeri F."/>
            <person name="Pauchet Y."/>
            <person name="Pu L.L."/>
            <person name="Pyrousis I."/>
            <person name="Rao X.J."/>
            <person name="Redding A."/>
            <person name="Roesel C."/>
            <person name="Sanchez-Gracia A."/>
            <person name="Schaack S."/>
            <person name="Shukla A."/>
            <person name="Tetreau G."/>
            <person name="Wang Y."/>
            <person name="Xiong G.H."/>
            <person name="Traut W."/>
            <person name="Walsh T.K."/>
            <person name="Worley K.C."/>
            <person name="Wu D."/>
            <person name="Wu W."/>
            <person name="Wu Y.Q."/>
            <person name="Zhang X."/>
            <person name="Zou Z."/>
            <person name="Zucker H."/>
            <person name="Briscoe A.D."/>
            <person name="Burmester T."/>
            <person name="Clem R.J."/>
            <person name="Feyereisen R."/>
            <person name="Grimmelikhuijzen C.J.P."/>
            <person name="Hamodrakas S.J."/>
            <person name="Hansson B.S."/>
            <person name="Huguet E."/>
            <person name="Jermiin L.S."/>
            <person name="Lan Q."/>
            <person name="Lehman H.K."/>
            <person name="Lorenzen M."/>
            <person name="Merzendorfer H."/>
            <person name="Michalopoulos I."/>
            <person name="Morton D.B."/>
            <person name="Muthukrishnan S."/>
            <person name="Oakeshott J.G."/>
            <person name="Palmer W."/>
            <person name="Park Y."/>
            <person name="Passarelli A.L."/>
            <person name="Rozas J."/>
            <person name="Schwartz L.M."/>
            <person name="Smith W."/>
            <person name="Southgate A."/>
            <person name="Vilcinskas A."/>
            <person name="Vogt R."/>
            <person name="Wang P."/>
            <person name="Werren J."/>
            <person name="Yu X.Q."/>
            <person name="Zhou J.J."/>
            <person name="Brown S.J."/>
            <person name="Scherer S.E."/>
            <person name="Richards S."/>
            <person name="Blissard G.W."/>
        </authorList>
    </citation>
    <scope>NUCLEOTIDE SEQUENCE</scope>
</reference>
<evidence type="ECO:0000256" key="9">
    <source>
        <dbReference type="ARBA" id="ARBA00022842"/>
    </source>
</evidence>
<keyword evidence="7" id="KW-0812">Transmembrane</keyword>
<comment type="cofactor">
    <cofactor evidence="1">
        <name>Mg(2+)</name>
        <dbReference type="ChEBI" id="CHEBI:18420"/>
    </cofactor>
</comment>
<keyword evidence="14" id="KW-1185">Reference proteome</keyword>
<dbReference type="AlphaFoldDB" id="A0A922CHE3"/>
<evidence type="ECO:0000256" key="2">
    <source>
        <dbReference type="ARBA" id="ARBA00004586"/>
    </source>
</evidence>
<comment type="subcellular location">
    <subcellularLocation>
        <location evidence="2">Endoplasmic reticulum membrane</location>
    </subcellularLocation>
</comment>
<evidence type="ECO:0000256" key="1">
    <source>
        <dbReference type="ARBA" id="ARBA00001946"/>
    </source>
</evidence>
<dbReference type="PANTHER" id="PTHR21528:SF0">
    <property type="entry name" value="DEHYDRODOLICHYL DIPHOSPHATE SYNTHASE COMPLEX SUBUNIT NUS1"/>
    <property type="match status" value="1"/>
</dbReference>
<dbReference type="EC" id="2.5.1.87" evidence="5"/>
<organism evidence="13 14">
    <name type="scientific">Manduca sexta</name>
    <name type="common">Tobacco hawkmoth</name>
    <name type="synonym">Tobacco hornworm</name>
    <dbReference type="NCBI Taxonomy" id="7130"/>
    <lineage>
        <taxon>Eukaryota</taxon>
        <taxon>Metazoa</taxon>
        <taxon>Ecdysozoa</taxon>
        <taxon>Arthropoda</taxon>
        <taxon>Hexapoda</taxon>
        <taxon>Insecta</taxon>
        <taxon>Pterygota</taxon>
        <taxon>Neoptera</taxon>
        <taxon>Endopterygota</taxon>
        <taxon>Lepidoptera</taxon>
        <taxon>Glossata</taxon>
        <taxon>Ditrysia</taxon>
        <taxon>Bombycoidea</taxon>
        <taxon>Sphingidae</taxon>
        <taxon>Sphinginae</taxon>
        <taxon>Sphingini</taxon>
        <taxon>Manduca</taxon>
    </lineage>
</organism>
<dbReference type="GO" id="GO:0005789">
    <property type="term" value="C:endoplasmic reticulum membrane"/>
    <property type="evidence" value="ECO:0007669"/>
    <property type="project" value="UniProtKB-SubCell"/>
</dbReference>
<reference evidence="13" key="2">
    <citation type="submission" date="2020-12" db="EMBL/GenBank/DDBJ databases">
        <authorList>
            <person name="Kanost M."/>
        </authorList>
    </citation>
    <scope>NUCLEOTIDE SEQUENCE</scope>
</reference>